<gene>
    <name evidence="3" type="ORF">GOBAR_AA09602</name>
</gene>
<reference evidence="3 4" key="1">
    <citation type="submission" date="2015-01" db="EMBL/GenBank/DDBJ databases">
        <title>Genome of allotetraploid Gossypium barbadense reveals genomic plasticity and fiber elongation in cotton evolution.</title>
        <authorList>
            <person name="Chen X."/>
            <person name="Liu X."/>
            <person name="Zhao B."/>
            <person name="Zheng H."/>
            <person name="Hu Y."/>
            <person name="Lu G."/>
            <person name="Yang C."/>
            <person name="Chen J."/>
            <person name="Shan C."/>
            <person name="Zhang L."/>
            <person name="Zhou Y."/>
            <person name="Wang L."/>
            <person name="Guo W."/>
            <person name="Bai Y."/>
            <person name="Ruan J."/>
            <person name="Shangguan X."/>
            <person name="Mao Y."/>
            <person name="Jiang J."/>
            <person name="Zhu Y."/>
            <person name="Lei J."/>
            <person name="Kang H."/>
            <person name="Chen S."/>
            <person name="He X."/>
            <person name="Wang R."/>
            <person name="Wang Y."/>
            <person name="Chen J."/>
            <person name="Wang L."/>
            <person name="Yu S."/>
            <person name="Wang B."/>
            <person name="Wei J."/>
            <person name="Song S."/>
            <person name="Lu X."/>
            <person name="Gao Z."/>
            <person name="Gu W."/>
            <person name="Deng X."/>
            <person name="Ma D."/>
            <person name="Wang S."/>
            <person name="Liang W."/>
            <person name="Fang L."/>
            <person name="Cai C."/>
            <person name="Zhu X."/>
            <person name="Zhou B."/>
            <person name="Zhang Y."/>
            <person name="Chen Z."/>
            <person name="Xu S."/>
            <person name="Zhu R."/>
            <person name="Wang S."/>
            <person name="Zhang T."/>
            <person name="Zhao G."/>
        </authorList>
    </citation>
    <scope>NUCLEOTIDE SEQUENCE [LARGE SCALE GENOMIC DNA]</scope>
    <source>
        <strain evidence="4">cv. Xinhai21</strain>
        <tissue evidence="3">Leaf</tissue>
    </source>
</reference>
<evidence type="ECO:0000256" key="2">
    <source>
        <dbReference type="SAM" id="Phobius"/>
    </source>
</evidence>
<name>A0A2P5Y618_GOSBA</name>
<dbReference type="EMBL" id="KZ663647">
    <property type="protein sequence ID" value="PPS11043.1"/>
    <property type="molecule type" value="Genomic_DNA"/>
</dbReference>
<dbReference type="Proteomes" id="UP000239757">
    <property type="component" value="Unassembled WGS sequence"/>
</dbReference>
<feature type="region of interest" description="Disordered" evidence="1">
    <location>
        <begin position="66"/>
        <end position="104"/>
    </location>
</feature>
<evidence type="ECO:0000313" key="4">
    <source>
        <dbReference type="Proteomes" id="UP000239757"/>
    </source>
</evidence>
<keyword evidence="2" id="KW-0472">Membrane</keyword>
<sequence>MSGPCWGCPDRTLALIQVLLMILVSSSVCTVMRAAQLRNKASGDWEGALDGVPVYDHYKVNFDARFREPDKGNRGGGSGSSRSSDGCMHGTVPTGGEFLRQKLE</sequence>
<proteinExistence type="predicted"/>
<evidence type="ECO:0000313" key="3">
    <source>
        <dbReference type="EMBL" id="PPS11043.1"/>
    </source>
</evidence>
<accession>A0A2P5Y618</accession>
<keyword evidence="2" id="KW-1133">Transmembrane helix</keyword>
<organism evidence="3 4">
    <name type="scientific">Gossypium barbadense</name>
    <name type="common">Sea Island cotton</name>
    <name type="synonym">Hibiscus barbadensis</name>
    <dbReference type="NCBI Taxonomy" id="3634"/>
    <lineage>
        <taxon>Eukaryota</taxon>
        <taxon>Viridiplantae</taxon>
        <taxon>Streptophyta</taxon>
        <taxon>Embryophyta</taxon>
        <taxon>Tracheophyta</taxon>
        <taxon>Spermatophyta</taxon>
        <taxon>Magnoliopsida</taxon>
        <taxon>eudicotyledons</taxon>
        <taxon>Gunneridae</taxon>
        <taxon>Pentapetalae</taxon>
        <taxon>rosids</taxon>
        <taxon>malvids</taxon>
        <taxon>Malvales</taxon>
        <taxon>Malvaceae</taxon>
        <taxon>Malvoideae</taxon>
        <taxon>Gossypium</taxon>
    </lineage>
</organism>
<evidence type="ECO:0000256" key="1">
    <source>
        <dbReference type="SAM" id="MobiDB-lite"/>
    </source>
</evidence>
<dbReference type="AlphaFoldDB" id="A0A2P5Y618"/>
<feature type="transmembrane region" description="Helical" evidence="2">
    <location>
        <begin position="12"/>
        <end position="32"/>
    </location>
</feature>
<keyword evidence="2" id="KW-0812">Transmembrane</keyword>
<protein>
    <submittedName>
        <fullName evidence="3">Uncharacterized protein</fullName>
    </submittedName>
</protein>